<accession>A0ABZ1BPN3</accession>
<protein>
    <submittedName>
        <fullName evidence="2">IS1634 family transposase</fullName>
    </submittedName>
</protein>
<dbReference type="InterPro" id="IPR012337">
    <property type="entry name" value="RNaseH-like_sf"/>
</dbReference>
<evidence type="ECO:0000256" key="1">
    <source>
        <dbReference type="SAM" id="MobiDB-lite"/>
    </source>
</evidence>
<proteinExistence type="predicted"/>
<feature type="compositionally biased region" description="Basic residues" evidence="1">
    <location>
        <begin position="370"/>
        <end position="380"/>
    </location>
</feature>
<feature type="region of interest" description="Disordered" evidence="1">
    <location>
        <begin position="320"/>
        <end position="424"/>
    </location>
</feature>
<evidence type="ECO:0000313" key="3">
    <source>
        <dbReference type="Proteomes" id="UP001333102"/>
    </source>
</evidence>
<dbReference type="InterPro" id="IPR047654">
    <property type="entry name" value="IS1634_transpos"/>
</dbReference>
<organism evidence="2 3">
    <name type="scientific">Geochorda subterranea</name>
    <dbReference type="NCBI Taxonomy" id="3109564"/>
    <lineage>
        <taxon>Bacteria</taxon>
        <taxon>Bacillati</taxon>
        <taxon>Bacillota</taxon>
        <taxon>Limnochordia</taxon>
        <taxon>Limnochordales</taxon>
        <taxon>Geochordaceae</taxon>
        <taxon>Geochorda</taxon>
    </lineage>
</organism>
<feature type="compositionally biased region" description="Polar residues" evidence="1">
    <location>
        <begin position="354"/>
        <end position="363"/>
    </location>
</feature>
<sequence length="551" mass="62504">MYVRTVTSKGIQYAQLAHNVRDPKTGQPRAQVLYTFGRVDQLDLDALRRLVRSIARFLPPDEQAQLQKDLGMEWPFRYLGSLKLGGTWLLDGLWRRLGIQKTLQRLLKARHYQTPIERLLFAMVANRALAPSSKLAIEKWVAQDVYIDQLPAVEVHQLYRAMDFLLEAAEAIQREVFWTLANLFNLEVDVIFFDTTTAYFEIEGEDADGLRRWGHSADDHPKMAQVVIGLAVTRDGIPVRCWVWPGNTGDQNVVAEVKRDLNGWKLNRVVVVLDTGFNSEANRRILQGAGDHYIIGEKLRVGPQGVPAEALRRAASTAGFPTGWRSRRSWSEGIAPPAGASSSSATPRRPSGTARSGSPSWPSFASGSKRSNRSRARRIPRQPASCGPTRPSAATCARRGRATGHRRGQGSPRSRPRREVRDQQLRRLLPAEDLVYGYKQLWQVERVHRDLKHTVDVRPMYHRLDDRIRSHVLLCWLALLMIRVAENETGQTWRQMRDLVAPIDVGRHATAHGEVWQVRPLTEEQKALFQALKVDRPPHYLKIVTPTRKTA</sequence>
<evidence type="ECO:0000313" key="2">
    <source>
        <dbReference type="EMBL" id="WRP14508.1"/>
    </source>
</evidence>
<dbReference type="NCBIfam" id="NF033559">
    <property type="entry name" value="transpos_IS1634"/>
    <property type="match status" value="1"/>
</dbReference>
<feature type="compositionally biased region" description="Low complexity" evidence="1">
    <location>
        <begin position="335"/>
        <end position="353"/>
    </location>
</feature>
<dbReference type="SUPFAM" id="SSF53098">
    <property type="entry name" value="Ribonuclease H-like"/>
    <property type="match status" value="1"/>
</dbReference>
<feature type="compositionally biased region" description="Basic residues" evidence="1">
    <location>
        <begin position="398"/>
        <end position="416"/>
    </location>
</feature>
<dbReference type="PANTHER" id="PTHR34614">
    <property type="match status" value="1"/>
</dbReference>
<keyword evidence="3" id="KW-1185">Reference proteome</keyword>
<gene>
    <name evidence="2" type="ORF">VLY81_13985</name>
</gene>
<dbReference type="EMBL" id="CP141614">
    <property type="protein sequence ID" value="WRP14508.1"/>
    <property type="molecule type" value="Genomic_DNA"/>
</dbReference>
<name>A0ABZ1BPN3_9FIRM</name>
<reference evidence="3" key="1">
    <citation type="submission" date="2023-12" db="EMBL/GenBank/DDBJ databases">
        <title>Novel isolates from deep terrestrial aquifers shed light on the physiology and ecology of the class Limnochordia.</title>
        <authorList>
            <person name="Karnachuk O.V."/>
            <person name="Lukina A.P."/>
            <person name="Avakyan M.R."/>
            <person name="Kadnikov V."/>
            <person name="Begmatov S."/>
            <person name="Beletsky A.V."/>
            <person name="Mardanov A.V."/>
            <person name="Ravin N.V."/>
        </authorList>
    </citation>
    <scope>NUCLEOTIDE SEQUENCE [LARGE SCALE GENOMIC DNA]</scope>
    <source>
        <strain evidence="3">LN</strain>
    </source>
</reference>
<dbReference type="PANTHER" id="PTHR34614:SF2">
    <property type="entry name" value="TRANSPOSASE IS4-LIKE DOMAIN-CONTAINING PROTEIN"/>
    <property type="match status" value="1"/>
</dbReference>
<dbReference type="Proteomes" id="UP001333102">
    <property type="component" value="Chromosome"/>
</dbReference>